<reference evidence="1 2" key="1">
    <citation type="journal article" date="2016" name="Nat. Commun.">
        <title>Thousands of microbial genomes shed light on interconnected biogeochemical processes in an aquifer system.</title>
        <authorList>
            <person name="Anantharaman K."/>
            <person name="Brown C.T."/>
            <person name="Hug L.A."/>
            <person name="Sharon I."/>
            <person name="Castelle C.J."/>
            <person name="Probst A.J."/>
            <person name="Thomas B.C."/>
            <person name="Singh A."/>
            <person name="Wilkins M.J."/>
            <person name="Karaoz U."/>
            <person name="Brodie E.L."/>
            <person name="Williams K.H."/>
            <person name="Hubbard S.S."/>
            <person name="Banfield J.F."/>
        </authorList>
    </citation>
    <scope>NUCLEOTIDE SEQUENCE [LARGE SCALE GENOMIC DNA]</scope>
</reference>
<dbReference type="AlphaFoldDB" id="A0A1F6NYU7"/>
<proteinExistence type="predicted"/>
<dbReference type="Proteomes" id="UP000178490">
    <property type="component" value="Unassembled WGS sequence"/>
</dbReference>
<evidence type="ECO:0000313" key="1">
    <source>
        <dbReference type="EMBL" id="OGH89000.1"/>
    </source>
</evidence>
<accession>A0A1F6NYU7</accession>
<organism evidence="1 2">
    <name type="scientific">Candidatus Magasanikbacteria bacterium RIFOXYD2_FULL_36_9</name>
    <dbReference type="NCBI Taxonomy" id="1798707"/>
    <lineage>
        <taxon>Bacteria</taxon>
        <taxon>Candidatus Magasanikiibacteriota</taxon>
    </lineage>
</organism>
<dbReference type="EMBL" id="MFRC01000052">
    <property type="protein sequence ID" value="OGH89000.1"/>
    <property type="molecule type" value="Genomic_DNA"/>
</dbReference>
<comment type="caution">
    <text evidence="1">The sequence shown here is derived from an EMBL/GenBank/DDBJ whole genome shotgun (WGS) entry which is preliminary data.</text>
</comment>
<gene>
    <name evidence="1" type="ORF">A2537_01135</name>
</gene>
<evidence type="ECO:0000313" key="2">
    <source>
        <dbReference type="Proteomes" id="UP000178490"/>
    </source>
</evidence>
<protein>
    <submittedName>
        <fullName evidence="1">Uncharacterized protein</fullName>
    </submittedName>
</protein>
<sequence>MYPYGNISVKGSINVDRHTYCPFVGKDDRFGVCDLQTPQKGGCTKLVVRKDPLDTQTKSSG</sequence>
<name>A0A1F6NYU7_9BACT</name>